<dbReference type="PANTHER" id="PTHR42905:SF16">
    <property type="entry name" value="CARBOXYPHOSPHONOENOLPYRUVATE PHOSPHONOMUTASE-LIKE PROTEIN (AFU_ORTHOLOGUE AFUA_5G07230)"/>
    <property type="match status" value="1"/>
</dbReference>
<dbReference type="AlphaFoldDB" id="D3QAH5"/>
<dbReference type="STRING" id="446470.Snas_3087"/>
<organism evidence="1 2">
    <name type="scientific">Stackebrandtia nassauensis (strain DSM 44728 / CIP 108903 / NRRL B-16338 / NBRC 102104 / LLR-40K-21)</name>
    <dbReference type="NCBI Taxonomy" id="446470"/>
    <lineage>
        <taxon>Bacteria</taxon>
        <taxon>Bacillati</taxon>
        <taxon>Actinomycetota</taxon>
        <taxon>Actinomycetes</taxon>
        <taxon>Glycomycetales</taxon>
        <taxon>Glycomycetaceae</taxon>
        <taxon>Stackebrandtia</taxon>
    </lineage>
</organism>
<dbReference type="InterPro" id="IPR040442">
    <property type="entry name" value="Pyrv_kinase-like_dom_sf"/>
</dbReference>
<dbReference type="Pfam" id="PF13714">
    <property type="entry name" value="PEP_mutase"/>
    <property type="match status" value="1"/>
</dbReference>
<keyword evidence="2" id="KW-1185">Reference proteome</keyword>
<protein>
    <submittedName>
        <fullName evidence="1">PEP phosphonomutase and related enzymes-like protein</fullName>
    </submittedName>
</protein>
<dbReference type="Gene3D" id="3.20.20.60">
    <property type="entry name" value="Phosphoenolpyruvate-binding domains"/>
    <property type="match status" value="1"/>
</dbReference>
<dbReference type="PANTHER" id="PTHR42905">
    <property type="entry name" value="PHOSPHOENOLPYRUVATE CARBOXYLASE"/>
    <property type="match status" value="1"/>
</dbReference>
<name>D3QAH5_STANL</name>
<sequence>MNSIEAQTARAVAFRELHEAADAFVIPNPWDAGSAKILARLGFKALATTSSGLAASLGVRDGGLALVTREETLANAAAIAAATELPVSTDLENCYAETPDGVGETIRLAAAAGVVGGSIEDASGNVSQPIYPLDVAVERVKAAVAAAGELPFPFTLTARSENFLHGITDLDDTIARLRAFEAAGADVLYCPGITDIDQVRAVCSAVDKPVNVLPLNPAWTVEQLAEAGAKRISLGSALSSAAYGAALSGAREVAEKGSFGFTADPAAREAGAMMDTER</sequence>
<dbReference type="Proteomes" id="UP000000844">
    <property type="component" value="Chromosome"/>
</dbReference>
<gene>
    <name evidence="1" type="ordered locus">Snas_3087</name>
</gene>
<dbReference type="Gene3D" id="6.10.250.2750">
    <property type="match status" value="1"/>
</dbReference>
<evidence type="ECO:0000313" key="1">
    <source>
        <dbReference type="EMBL" id="ADD42758.1"/>
    </source>
</evidence>
<dbReference type="SUPFAM" id="SSF51621">
    <property type="entry name" value="Phosphoenolpyruvate/pyruvate domain"/>
    <property type="match status" value="1"/>
</dbReference>
<dbReference type="InterPro" id="IPR015813">
    <property type="entry name" value="Pyrv/PenolPyrv_kinase-like_dom"/>
</dbReference>
<dbReference type="EMBL" id="CP001778">
    <property type="protein sequence ID" value="ADD42758.1"/>
    <property type="molecule type" value="Genomic_DNA"/>
</dbReference>
<dbReference type="KEGG" id="sna:Snas_3087"/>
<dbReference type="CDD" id="cd00377">
    <property type="entry name" value="ICL_PEPM"/>
    <property type="match status" value="1"/>
</dbReference>
<reference evidence="1 2" key="1">
    <citation type="journal article" date="2009" name="Stand. Genomic Sci.">
        <title>Complete genome sequence of Stackebrandtia nassauensis type strain (LLR-40K-21).</title>
        <authorList>
            <person name="Munk C."/>
            <person name="Lapidus A."/>
            <person name="Copeland A."/>
            <person name="Jando M."/>
            <person name="Mayilraj S."/>
            <person name="Glavina Del Rio T."/>
            <person name="Nolan M."/>
            <person name="Chen F."/>
            <person name="Lucas S."/>
            <person name="Tice H."/>
            <person name="Cheng J.F."/>
            <person name="Han C."/>
            <person name="Detter J.C."/>
            <person name="Bruce D."/>
            <person name="Goodwin L."/>
            <person name="Chain P."/>
            <person name="Pitluck S."/>
            <person name="Goker M."/>
            <person name="Ovchinikova G."/>
            <person name="Pati A."/>
            <person name="Ivanova N."/>
            <person name="Mavromatis K."/>
            <person name="Chen A."/>
            <person name="Palaniappan K."/>
            <person name="Land M."/>
            <person name="Hauser L."/>
            <person name="Chang Y.J."/>
            <person name="Jeffries C.D."/>
            <person name="Bristow J."/>
            <person name="Eisen J.A."/>
            <person name="Markowitz V."/>
            <person name="Hugenholtz P."/>
            <person name="Kyrpides N.C."/>
            <person name="Klenk H.P."/>
        </authorList>
    </citation>
    <scope>NUCLEOTIDE SEQUENCE [LARGE SCALE GENOMIC DNA]</scope>
    <source>
        <strain evidence="2">DSM 44728 / CIP 108903 / NRRL B-16338 / NBRC 102104 / LLR-40K-21</strain>
    </source>
</reference>
<proteinExistence type="predicted"/>
<accession>D3QAH5</accession>
<dbReference type="InterPro" id="IPR039556">
    <property type="entry name" value="ICL/PEPM"/>
</dbReference>
<evidence type="ECO:0000313" key="2">
    <source>
        <dbReference type="Proteomes" id="UP000000844"/>
    </source>
</evidence>
<dbReference type="eggNOG" id="COG2513">
    <property type="taxonomic scope" value="Bacteria"/>
</dbReference>
<dbReference type="HOGENOM" id="CLU_027389_2_1_11"/>
<dbReference type="GO" id="GO:0003824">
    <property type="term" value="F:catalytic activity"/>
    <property type="evidence" value="ECO:0007669"/>
    <property type="project" value="InterPro"/>
</dbReference>